<evidence type="ECO:0000256" key="10">
    <source>
        <dbReference type="RuleBase" id="RU367043"/>
    </source>
</evidence>
<reference evidence="12" key="1">
    <citation type="submission" date="2022-11" db="EMBL/GenBank/DDBJ databases">
        <title>Centuries of genome instability and evolution in soft-shell clam transmissible cancer (bioRxiv).</title>
        <authorList>
            <person name="Hart S.F.M."/>
            <person name="Yonemitsu M.A."/>
            <person name="Giersch R.M."/>
            <person name="Beal B.F."/>
            <person name="Arriagada G."/>
            <person name="Davis B.W."/>
            <person name="Ostrander E.A."/>
            <person name="Goff S.P."/>
            <person name="Metzger M.J."/>
        </authorList>
    </citation>
    <scope>NUCLEOTIDE SEQUENCE</scope>
    <source>
        <strain evidence="12">MELC-2E11</strain>
        <tissue evidence="12">Siphon/mantle</tissue>
    </source>
</reference>
<accession>A0ABY7DZD2</accession>
<dbReference type="InterPro" id="IPR004217">
    <property type="entry name" value="Tim10-like"/>
</dbReference>
<evidence type="ECO:0000256" key="9">
    <source>
        <dbReference type="ARBA" id="ARBA00025311"/>
    </source>
</evidence>
<comment type="subcellular location">
    <subcellularLocation>
        <location evidence="10">Mitochondrion inner membrane</location>
        <topology evidence="10">Peripheral membrane protein</topology>
        <orientation evidence="10">Intermembrane side</orientation>
    </subcellularLocation>
</comment>
<gene>
    <name evidence="12" type="ORF">MAR_009653</name>
</gene>
<comment type="similarity">
    <text evidence="1 10">Belongs to the small Tim family.</text>
</comment>
<keyword evidence="2 10" id="KW-0813">Transport</keyword>
<keyword evidence="4" id="KW-0862">Zinc</keyword>
<keyword evidence="10" id="KW-0472">Membrane</keyword>
<keyword evidence="6 10" id="KW-0811">Translocation</keyword>
<dbReference type="PANTHER" id="PTHR11038:SF16">
    <property type="entry name" value="MITOCHONDRIAL IMPORT INNER MEMBRANE TRANSLOCASE SUBUNIT TIM10"/>
    <property type="match status" value="1"/>
</dbReference>
<evidence type="ECO:0000256" key="4">
    <source>
        <dbReference type="ARBA" id="ARBA00022833"/>
    </source>
</evidence>
<organism evidence="12 13">
    <name type="scientific">Mya arenaria</name>
    <name type="common">Soft-shell clam</name>
    <dbReference type="NCBI Taxonomy" id="6604"/>
    <lineage>
        <taxon>Eukaryota</taxon>
        <taxon>Metazoa</taxon>
        <taxon>Spiralia</taxon>
        <taxon>Lophotrochozoa</taxon>
        <taxon>Mollusca</taxon>
        <taxon>Bivalvia</taxon>
        <taxon>Autobranchia</taxon>
        <taxon>Heteroconchia</taxon>
        <taxon>Euheterodonta</taxon>
        <taxon>Imparidentia</taxon>
        <taxon>Neoheterodontei</taxon>
        <taxon>Myida</taxon>
        <taxon>Myoidea</taxon>
        <taxon>Myidae</taxon>
        <taxon>Mya</taxon>
    </lineage>
</organism>
<keyword evidence="7 10" id="KW-0496">Mitochondrion</keyword>
<keyword evidence="13" id="KW-1185">Reference proteome</keyword>
<evidence type="ECO:0000256" key="3">
    <source>
        <dbReference type="ARBA" id="ARBA00022723"/>
    </source>
</evidence>
<dbReference type="EMBL" id="CP111015">
    <property type="protein sequence ID" value="WAR03095.1"/>
    <property type="molecule type" value="Genomic_DNA"/>
</dbReference>
<comment type="function">
    <text evidence="9">Mitochondrial intermembrane chaperone that participates in the import and insertion of multi-pass transmembrane proteins into the mitochondrial inner membrane. May also be required for the transfer of beta-barrel precursors from the TOM complex to the sorting and assembly machinery (SAM complex) of the outer membrane. Acts as a chaperone-like protein that protects the hydrophobic precursors from aggregation and guide them through the mitochondrial intermembrane space.</text>
</comment>
<keyword evidence="10" id="KW-0999">Mitochondrion inner membrane</keyword>
<evidence type="ECO:0000313" key="13">
    <source>
        <dbReference type="Proteomes" id="UP001164746"/>
    </source>
</evidence>
<comment type="function">
    <text evidence="10">Mitochondrial intermembrane chaperone that participates in the import and insertion of some multi-pass transmembrane proteins into the mitochondrial inner membrane. Also required for the transfer of beta-barrel precursors from the TOM complex to the sorting and assembly machinery (SAM complex) of the outer membrane. Acts as a chaperone-like protein that protects the hydrophobic precursors from aggregation and guide them through the mitochondrial intermembrane space.</text>
</comment>
<feature type="domain" description="Tim10-like" evidence="11">
    <location>
        <begin position="28"/>
        <end position="81"/>
    </location>
</feature>
<evidence type="ECO:0000256" key="1">
    <source>
        <dbReference type="ARBA" id="ARBA00006720"/>
    </source>
</evidence>
<evidence type="ECO:0000256" key="8">
    <source>
        <dbReference type="ARBA" id="ARBA00023157"/>
    </source>
</evidence>
<evidence type="ECO:0000256" key="2">
    <source>
        <dbReference type="ARBA" id="ARBA00022448"/>
    </source>
</evidence>
<dbReference type="Pfam" id="PF02953">
    <property type="entry name" value="zf-Tim10_DDP"/>
    <property type="match status" value="1"/>
</dbReference>
<protein>
    <recommendedName>
        <fullName evidence="10">Mitochondrial import inner membrane translocase subunit</fullName>
    </recommendedName>
</protein>
<evidence type="ECO:0000256" key="7">
    <source>
        <dbReference type="ARBA" id="ARBA00023128"/>
    </source>
</evidence>
<evidence type="ECO:0000259" key="11">
    <source>
        <dbReference type="Pfam" id="PF02953"/>
    </source>
</evidence>
<evidence type="ECO:0000256" key="6">
    <source>
        <dbReference type="ARBA" id="ARBA00023010"/>
    </source>
</evidence>
<name>A0ABY7DZD2_MYAAR</name>
<keyword evidence="10" id="KW-0143">Chaperone</keyword>
<dbReference type="Proteomes" id="UP001164746">
    <property type="component" value="Chromosome 4"/>
</dbReference>
<comment type="subunit">
    <text evidence="10">Heterohexamer.</text>
</comment>
<dbReference type="InterPro" id="IPR035427">
    <property type="entry name" value="Tim10-like_dom_sf"/>
</dbReference>
<proteinExistence type="inferred from homology"/>
<dbReference type="PANTHER" id="PTHR11038">
    <property type="entry name" value="MITOCHONDRIAL IMPORT INNER MEMBRANE TRANSLOCASE SUBUNIT TIM10"/>
    <property type="match status" value="1"/>
</dbReference>
<sequence>MNSTKSMANPQDEREKATVAAQMLLEETLMDISERLNAACTAKCIKASYDKNEMVKDEAVCLDRCVTKYLDLHEIIGKRLEGDAKAYHLLVDKPIKREGETQESSGS</sequence>
<keyword evidence="8 10" id="KW-1015">Disulfide bond</keyword>
<keyword evidence="5 10" id="KW-0653">Protein transport</keyword>
<keyword evidence="3" id="KW-0479">Metal-binding</keyword>
<dbReference type="Gene3D" id="1.10.287.810">
    <property type="entry name" value="Mitochondrial import inner membrane translocase subunit tim13 like domains"/>
    <property type="match status" value="1"/>
</dbReference>
<evidence type="ECO:0000256" key="5">
    <source>
        <dbReference type="ARBA" id="ARBA00022927"/>
    </source>
</evidence>
<dbReference type="SUPFAM" id="SSF144122">
    <property type="entry name" value="Tim10-like"/>
    <property type="match status" value="1"/>
</dbReference>
<comment type="domain">
    <text evidence="10">The twin CX3C motif contains 4 conserved Cys residues that form 2 disulfide bonds in the mitochondrial intermembrane space.</text>
</comment>
<evidence type="ECO:0000313" key="12">
    <source>
        <dbReference type="EMBL" id="WAR03095.1"/>
    </source>
</evidence>